<organism evidence="1 2">
    <name type="scientific">Sclerotinia borealis (strain F-4128)</name>
    <dbReference type="NCBI Taxonomy" id="1432307"/>
    <lineage>
        <taxon>Eukaryota</taxon>
        <taxon>Fungi</taxon>
        <taxon>Dikarya</taxon>
        <taxon>Ascomycota</taxon>
        <taxon>Pezizomycotina</taxon>
        <taxon>Leotiomycetes</taxon>
        <taxon>Helotiales</taxon>
        <taxon>Sclerotiniaceae</taxon>
        <taxon>Sclerotinia</taxon>
    </lineage>
</organism>
<proteinExistence type="predicted"/>
<dbReference type="HOGENOM" id="CLU_1971793_0_0_1"/>
<keyword evidence="2" id="KW-1185">Reference proteome</keyword>
<dbReference type="Proteomes" id="UP000019487">
    <property type="component" value="Unassembled WGS sequence"/>
</dbReference>
<dbReference type="OrthoDB" id="28755at2759"/>
<comment type="caution">
    <text evidence="1">The sequence shown here is derived from an EMBL/GenBank/DDBJ whole genome shotgun (WGS) entry which is preliminary data.</text>
</comment>
<protein>
    <submittedName>
        <fullName evidence="1">Uncharacterized protein</fullName>
    </submittedName>
</protein>
<dbReference type="EMBL" id="AYSA01000187">
    <property type="protein sequence ID" value="ESZ95405.1"/>
    <property type="molecule type" value="Genomic_DNA"/>
</dbReference>
<evidence type="ECO:0000313" key="1">
    <source>
        <dbReference type="EMBL" id="ESZ95405.1"/>
    </source>
</evidence>
<reference evidence="1 2" key="1">
    <citation type="journal article" date="2014" name="Genome Announc.">
        <title>Draft genome sequence of Sclerotinia borealis, a psychrophilic plant pathogenic fungus.</title>
        <authorList>
            <person name="Mardanov A.V."/>
            <person name="Beletsky A.V."/>
            <person name="Kadnikov V.V."/>
            <person name="Ignatov A.N."/>
            <person name="Ravin N.V."/>
        </authorList>
    </citation>
    <scope>NUCLEOTIDE SEQUENCE [LARGE SCALE GENOMIC DNA]</scope>
    <source>
        <strain evidence="2">F-4157</strain>
    </source>
</reference>
<accession>W9CLN0</accession>
<gene>
    <name evidence="1" type="ORF">SBOR_4200</name>
</gene>
<sequence length="127" mass="13915">MSLAGLGPSEESPSLEIQFIDEESILDSEKSEIDAHADEWLYHKRQLPSLLLLSKSLYIVCKEYSRYKFGNGSVFLASLGLNNSLMSLVWLSGPIAGAALQPIFGASSSRGELHMNRVFLSILPTPS</sequence>
<evidence type="ECO:0000313" key="2">
    <source>
        <dbReference type="Proteomes" id="UP000019487"/>
    </source>
</evidence>
<dbReference type="AlphaFoldDB" id="W9CLN0"/>
<name>W9CLN0_SCLBF</name>